<accession>A0AB39QPN8</accession>
<protein>
    <submittedName>
        <fullName evidence="2">Uncharacterized protein</fullName>
    </submittedName>
</protein>
<feature type="transmembrane region" description="Helical" evidence="1">
    <location>
        <begin position="33"/>
        <end position="58"/>
    </location>
</feature>
<dbReference type="RefSeq" id="WP_369223470.1">
    <property type="nucleotide sequence ID" value="NZ_CP163441.1"/>
</dbReference>
<evidence type="ECO:0000256" key="1">
    <source>
        <dbReference type="SAM" id="Phobius"/>
    </source>
</evidence>
<keyword evidence="1" id="KW-0812">Transmembrane</keyword>
<dbReference type="EMBL" id="CP163441">
    <property type="protein sequence ID" value="XDQ44589.1"/>
    <property type="molecule type" value="Genomic_DNA"/>
</dbReference>
<reference evidence="2" key="1">
    <citation type="submission" date="2024-07" db="EMBL/GenBank/DDBJ databases">
        <authorList>
            <person name="Yu S.T."/>
        </authorList>
    </citation>
    <scope>NUCLEOTIDE SEQUENCE</scope>
    <source>
        <strain evidence="2">R39</strain>
    </source>
</reference>
<dbReference type="AlphaFoldDB" id="A0AB39QPN8"/>
<keyword evidence="1" id="KW-1133">Transmembrane helix</keyword>
<keyword evidence="1" id="KW-0472">Membrane</keyword>
<sequence length="59" mass="5933">MDGAQAAPTRNTVVRQVRVGGRYAGAEADAGSYGALVFGLLSLPAQGVAALVMSIAGWL</sequence>
<gene>
    <name evidence="2" type="ORF">AB5J52_21270</name>
</gene>
<organism evidence="2">
    <name type="scientific">Streptomyces sp. R39</name>
    <dbReference type="NCBI Taxonomy" id="3238631"/>
    <lineage>
        <taxon>Bacteria</taxon>
        <taxon>Bacillati</taxon>
        <taxon>Actinomycetota</taxon>
        <taxon>Actinomycetes</taxon>
        <taxon>Kitasatosporales</taxon>
        <taxon>Streptomycetaceae</taxon>
        <taxon>Streptomyces</taxon>
    </lineage>
</organism>
<evidence type="ECO:0000313" key="2">
    <source>
        <dbReference type="EMBL" id="XDQ44589.1"/>
    </source>
</evidence>
<proteinExistence type="predicted"/>
<name>A0AB39QPN8_9ACTN</name>